<organism evidence="3 4">
    <name type="scientific">Grylomicrobium aquisgranensis</name>
    <dbReference type="NCBI Taxonomy" id="2926318"/>
    <lineage>
        <taxon>Bacteria</taxon>
        <taxon>Bacillati</taxon>
        <taxon>Bacillota</taxon>
        <taxon>Erysipelotrichia</taxon>
        <taxon>Erysipelotrichales</taxon>
        <taxon>Erysipelotrichaceae</taxon>
        <taxon>Grylomicrobium</taxon>
    </lineage>
</organism>
<accession>A0AB35U5E6</accession>
<dbReference type="RefSeq" id="WP_370596365.1">
    <property type="nucleotide sequence ID" value="NZ_JALBUR010000023.1"/>
</dbReference>
<dbReference type="InterPro" id="IPR027417">
    <property type="entry name" value="P-loop_NTPase"/>
</dbReference>
<keyword evidence="4" id="KW-1185">Reference proteome</keyword>
<name>A0AB35U5E6_9FIRM</name>
<dbReference type="Gene3D" id="3.40.50.300">
    <property type="entry name" value="P-loop containing nucleotide triphosphate hydrolases"/>
    <property type="match status" value="1"/>
</dbReference>
<proteinExistence type="predicted"/>
<evidence type="ECO:0000313" key="4">
    <source>
        <dbReference type="Proteomes" id="UP001286174"/>
    </source>
</evidence>
<dbReference type="Proteomes" id="UP001286174">
    <property type="component" value="Unassembled WGS sequence"/>
</dbReference>
<feature type="coiled-coil region" evidence="1">
    <location>
        <begin position="849"/>
        <end position="876"/>
    </location>
</feature>
<keyword evidence="1" id="KW-0175">Coiled coil</keyword>
<sequence>MISDFNGIDAAERQLYVAAISNCSKMVHDQKIPVKDAVERIVTAYSMLGTISDIDNLKKVLYEEVTQESSKHNVIKSEEVCNRHWWTDFKADVHEPKKYWNRYYDYLSSKPGWSVTSVRDLDDSTDEVMNYLANPIAGKPDERRGLVYGDVQSGKTAHYLGLINKAYSAGYKIIIVLTGMQNSLRSQTQSRVDEEVLGYETSTENIEQMLQEALQNSIGVANVISNSEVGNILQSLTNRDENGDFNKSIKSTSITPPYIIVTKKVKSPLKNILEYLTTSTIAENEHGKNFIPATYPALIIDDEADQASVNTKNMEKSEDPTTINGLIRKILNVFKCKSYVGYTATPFANIFIPHRTDDDVYGKDLFPKDFIAETPRPELYVGAREFFGLGDEEPVTTMPLYREIIKGKDFLGKGTAKNAPIGELPDELKEAVKYFLISTAVRNLRGQRNKPNTMLVHIVRYVDQQDIIKRRLQDYVQNEVFNYIQFGDYAIHDEFQSIYDTDYIPTTKKLKIGFSKYMKGCDEVDFTVVWAEIRRIVEKRELVVWSVNSNSSDGLIYKNYEDMPFNVIAVGGDKLSRGLTLEGLTISYFTRAAGAMDTLMQMGRWFGFRPGYLDLCRLYTTSDLYNKFEIISYSVANLISQFDDMNTLKTDPEHFGLKVATDPSILISARNKVRAGTDYQADFSAKLTQTRLLDADPEIIENNYETVDALLSSLDQNRLDVPGHKTYNEITGRNRSKGKYFWTGVSGTVIADFFDHYHTSKSATKASGHHIADYIREMMKFGGLTDWTICLAGTGETPTSKIAVSSQWPISVHGIERNKDKGPDYPVVDSVTRDLHVLTSSGDEELDYREDVRKKAEHLRERLKTTNQNNAVVAREVRSTYRGFGHGFLLLYPIEKVAEDIKTQNEKAPYAFAVVFPDRKDKGKLKSYKLNEVAMEMNDDE</sequence>
<reference evidence="3 4" key="1">
    <citation type="submission" date="2022-03" db="EMBL/GenBank/DDBJ databases">
        <title>Novel taxa within the pig intestine.</title>
        <authorList>
            <person name="Wylensek D."/>
            <person name="Bishof K."/>
            <person name="Afrizal A."/>
            <person name="Clavel T."/>
        </authorList>
    </citation>
    <scope>NUCLEOTIDE SEQUENCE [LARGE SCALE GENOMIC DNA]</scope>
    <source>
        <strain evidence="3 4">CLA-KB-P133</strain>
    </source>
</reference>
<evidence type="ECO:0000259" key="2">
    <source>
        <dbReference type="Pfam" id="PF10593"/>
    </source>
</evidence>
<dbReference type="AlphaFoldDB" id="A0AB35U5E6"/>
<protein>
    <submittedName>
        <fullName evidence="3">Z1 domain-containing protein</fullName>
    </submittedName>
</protein>
<evidence type="ECO:0000313" key="3">
    <source>
        <dbReference type="EMBL" id="MDX8420145.1"/>
    </source>
</evidence>
<comment type="caution">
    <text evidence="3">The sequence shown here is derived from an EMBL/GenBank/DDBJ whole genome shotgun (WGS) entry which is preliminary data.</text>
</comment>
<dbReference type="Pfam" id="PF10593">
    <property type="entry name" value="Z1"/>
    <property type="match status" value="1"/>
</dbReference>
<dbReference type="EMBL" id="JALBUR010000023">
    <property type="protein sequence ID" value="MDX8420145.1"/>
    <property type="molecule type" value="Genomic_DNA"/>
</dbReference>
<dbReference type="SUPFAM" id="SSF52540">
    <property type="entry name" value="P-loop containing nucleoside triphosphate hydrolases"/>
    <property type="match status" value="1"/>
</dbReference>
<gene>
    <name evidence="3" type="ORF">MOZ60_08570</name>
</gene>
<evidence type="ECO:0000256" key="1">
    <source>
        <dbReference type="SAM" id="Coils"/>
    </source>
</evidence>
<feature type="domain" description="Putative endonuclease Z1" evidence="2">
    <location>
        <begin position="427"/>
        <end position="665"/>
    </location>
</feature>
<dbReference type="InterPro" id="IPR018310">
    <property type="entry name" value="Put_endonuclease_Z1-dom"/>
</dbReference>